<dbReference type="Gene3D" id="3.30.470.10">
    <property type="match status" value="1"/>
</dbReference>
<evidence type="ECO:0000313" key="7">
    <source>
        <dbReference type="Proteomes" id="UP000724672"/>
    </source>
</evidence>
<comment type="similarity">
    <text evidence="2 4">Belongs to the class-IV pyridoxal-phosphate-dependent aminotransferase family.</text>
</comment>
<dbReference type="InterPro" id="IPR050571">
    <property type="entry name" value="Class-IV_PLP-Dep_Aminotrnsfr"/>
</dbReference>
<dbReference type="Gene3D" id="3.20.10.10">
    <property type="entry name" value="D-amino Acid Aminotransferase, subunit A, domain 2"/>
    <property type="match status" value="1"/>
</dbReference>
<dbReference type="Pfam" id="PF01063">
    <property type="entry name" value="Aminotran_4"/>
    <property type="match status" value="1"/>
</dbReference>
<keyword evidence="7" id="KW-1185">Reference proteome</keyword>
<dbReference type="InterPro" id="IPR043132">
    <property type="entry name" value="BCAT-like_C"/>
</dbReference>
<dbReference type="GO" id="GO:0008652">
    <property type="term" value="P:amino acid biosynthetic process"/>
    <property type="evidence" value="ECO:0007669"/>
    <property type="project" value="UniProtKB-ARBA"/>
</dbReference>
<accession>A0A942UY11</accession>
<keyword evidence="6" id="KW-0032">Aminotransferase</keyword>
<protein>
    <submittedName>
        <fullName evidence="6">Aminotransferase class IV</fullName>
    </submittedName>
</protein>
<dbReference type="PROSITE" id="PS00770">
    <property type="entry name" value="AA_TRANSFER_CLASS_4"/>
    <property type="match status" value="1"/>
</dbReference>
<keyword evidence="6" id="KW-0808">Transferase</keyword>
<dbReference type="CDD" id="cd00449">
    <property type="entry name" value="PLPDE_IV"/>
    <property type="match status" value="1"/>
</dbReference>
<sequence length="282" mass="32689">MNIESNGKYIIYNGYIKESIDNIYLNEGQKIYEVIRVIDGVPLFLEDHIERLKKSCELIGYKCKIEEKNIINNIIKLIKENKIHNMNIKIILNYYEGGFDSVFYFIESFYPEKTFYENGVKAITIDAVRDNPQVKKVNEDFRSNIKRKLKEKEAFEALLINEEGYITEGSRSNIFFIKENTIYTAPRGEVLLGITRDKILSICRQLDIEVKEDHLKKDQLSEVEGIIMSGTSVGVLPISKVNESFYNSSENIVVKRIKATYTNEVEGYIKNNKNFQKSSCNN</sequence>
<evidence type="ECO:0000256" key="2">
    <source>
        <dbReference type="ARBA" id="ARBA00009320"/>
    </source>
</evidence>
<comment type="cofactor">
    <cofactor evidence="1 5">
        <name>pyridoxal 5'-phosphate</name>
        <dbReference type="ChEBI" id="CHEBI:597326"/>
    </cofactor>
</comment>
<name>A0A942UY11_9FIRM</name>
<reference evidence="6" key="1">
    <citation type="submission" date="2019-12" db="EMBL/GenBank/DDBJ databases">
        <title>Clostridiaceae gen. nov. sp. nov., isolated from sediment in Xinjiang, China.</title>
        <authorList>
            <person name="Zhang R."/>
        </authorList>
    </citation>
    <scope>NUCLEOTIDE SEQUENCE</scope>
    <source>
        <strain evidence="6">D2Q-11</strain>
    </source>
</reference>
<evidence type="ECO:0000256" key="5">
    <source>
        <dbReference type="RuleBase" id="RU004516"/>
    </source>
</evidence>
<evidence type="ECO:0000256" key="4">
    <source>
        <dbReference type="RuleBase" id="RU004106"/>
    </source>
</evidence>
<dbReference type="Proteomes" id="UP000724672">
    <property type="component" value="Unassembled WGS sequence"/>
</dbReference>
<keyword evidence="3 5" id="KW-0663">Pyridoxal phosphate</keyword>
<dbReference type="RefSeq" id="WP_203366988.1">
    <property type="nucleotide sequence ID" value="NZ_WSFT01000040.1"/>
</dbReference>
<dbReference type="InterPro" id="IPR036038">
    <property type="entry name" value="Aminotransferase-like"/>
</dbReference>
<dbReference type="FunFam" id="3.20.10.10:FF:000002">
    <property type="entry name" value="D-alanine aminotransferase"/>
    <property type="match status" value="1"/>
</dbReference>
<dbReference type="InterPro" id="IPR018300">
    <property type="entry name" value="Aminotrans_IV_CS"/>
</dbReference>
<dbReference type="InterPro" id="IPR043131">
    <property type="entry name" value="BCAT-like_N"/>
</dbReference>
<evidence type="ECO:0000256" key="3">
    <source>
        <dbReference type="ARBA" id="ARBA00022898"/>
    </source>
</evidence>
<organism evidence="6 7">
    <name type="scientific">Anaeromonas frigoriresistens</name>
    <dbReference type="NCBI Taxonomy" id="2683708"/>
    <lineage>
        <taxon>Bacteria</taxon>
        <taxon>Bacillati</taxon>
        <taxon>Bacillota</taxon>
        <taxon>Tissierellia</taxon>
        <taxon>Tissierellales</taxon>
        <taxon>Thermohalobacteraceae</taxon>
        <taxon>Anaeromonas</taxon>
    </lineage>
</organism>
<dbReference type="SUPFAM" id="SSF56752">
    <property type="entry name" value="D-aminoacid aminotransferase-like PLP-dependent enzymes"/>
    <property type="match status" value="1"/>
</dbReference>
<gene>
    <name evidence="6" type="ORF">GOQ27_11375</name>
</gene>
<dbReference type="GO" id="GO:0046394">
    <property type="term" value="P:carboxylic acid biosynthetic process"/>
    <property type="evidence" value="ECO:0007669"/>
    <property type="project" value="UniProtKB-ARBA"/>
</dbReference>
<comment type="caution">
    <text evidence="6">The sequence shown here is derived from an EMBL/GenBank/DDBJ whole genome shotgun (WGS) entry which is preliminary data.</text>
</comment>
<proteinExistence type="inferred from homology"/>
<dbReference type="PANTHER" id="PTHR42743:SF11">
    <property type="entry name" value="AMINODEOXYCHORISMATE LYASE"/>
    <property type="match status" value="1"/>
</dbReference>
<evidence type="ECO:0000313" key="6">
    <source>
        <dbReference type="EMBL" id="MBS4539066.1"/>
    </source>
</evidence>
<dbReference type="GO" id="GO:0008483">
    <property type="term" value="F:transaminase activity"/>
    <property type="evidence" value="ECO:0007669"/>
    <property type="project" value="UniProtKB-KW"/>
</dbReference>
<dbReference type="InterPro" id="IPR001544">
    <property type="entry name" value="Aminotrans_IV"/>
</dbReference>
<evidence type="ECO:0000256" key="1">
    <source>
        <dbReference type="ARBA" id="ARBA00001933"/>
    </source>
</evidence>
<dbReference type="GO" id="GO:0005829">
    <property type="term" value="C:cytosol"/>
    <property type="evidence" value="ECO:0007669"/>
    <property type="project" value="TreeGrafter"/>
</dbReference>
<dbReference type="PANTHER" id="PTHR42743">
    <property type="entry name" value="AMINO-ACID AMINOTRANSFERASE"/>
    <property type="match status" value="1"/>
</dbReference>
<dbReference type="EMBL" id="WSFT01000040">
    <property type="protein sequence ID" value="MBS4539066.1"/>
    <property type="molecule type" value="Genomic_DNA"/>
</dbReference>
<dbReference type="AlphaFoldDB" id="A0A942UY11"/>